<dbReference type="PANTHER" id="PTHR14428">
    <property type="entry name" value="NUCLEOLAR COMPLEX PROTEIN 3"/>
    <property type="match status" value="1"/>
</dbReference>
<feature type="compositionally biased region" description="Basic and acidic residues" evidence="7">
    <location>
        <begin position="54"/>
        <end position="63"/>
    </location>
</feature>
<keyword evidence="11" id="KW-1185">Reference proteome</keyword>
<keyword evidence="3 6" id="KW-0175">Coiled coil</keyword>
<feature type="domain" description="CCAAT-binding factor" evidence="8">
    <location>
        <begin position="448"/>
        <end position="630"/>
    </location>
</feature>
<comment type="function">
    <text evidence="5">Required for synthesis of 60S ribosomal subunits and the transport of pre-ribosomes from the nucleoplasm to the cytoplasm.</text>
</comment>
<evidence type="ECO:0000256" key="6">
    <source>
        <dbReference type="SAM" id="Coils"/>
    </source>
</evidence>
<dbReference type="OrthoDB" id="10263597at2759"/>
<dbReference type="EMBL" id="KV454017">
    <property type="protein sequence ID" value="ODV93611.1"/>
    <property type="molecule type" value="Genomic_DNA"/>
</dbReference>
<dbReference type="InterPro" id="IPR005612">
    <property type="entry name" value="CCAAT-binding_factor"/>
</dbReference>
<accession>A0A1E4TPE0</accession>
<comment type="similarity">
    <text evidence="2 5">Belongs to the CBF/MAK21 family.</text>
</comment>
<dbReference type="GO" id="GO:0042273">
    <property type="term" value="P:ribosomal large subunit biogenesis"/>
    <property type="evidence" value="ECO:0007669"/>
    <property type="project" value="EnsemblFungi"/>
</dbReference>
<dbReference type="Pfam" id="PF07540">
    <property type="entry name" value="NOC3p"/>
    <property type="match status" value="1"/>
</dbReference>
<sequence>MDDEEEIIIDNDGDGQWENEEQDYELVPRNLSSSERVVEGLPIKRLDGKIERVMRKKEEKKDKDEDEDKEEEEIKIIEDEELGEQEQFDDDFDEDSSLTLEEKILKLKEEIADLAEKLIEDPEENISSLTRLRRMAESKNPYTSRLSTLALVPVFKTICPSYKIRALTETEKREKVSKDVAKLRNFEQILVLNYKNYINILFENSKNFSNTTGRYCTIAACEIVSSLRHFNFRADVIQILCFRITRKPLDEKEFQVFRKCVTTLESLLLEDVDSGDITYDVVRILSKSLKNRSYKVIESVVNIFLSLSLLSDYDPNNISNDDNGIAKIKQRKKDRVYLSKKERKQRKERKLIDEEMRKAEQAVSEEERERFQAQTLKMVLSTYLEILKNKPEYLMAPVLEGLARFGHMANFDLLGDFLEVLKEVSSDILSQYTLDNIILTPNQIRQVLLCITTSFALIANHASYKVSIDLSKFVDSLYKVLPLVSCLDADIEFSHKSLRLIDPLSHIEGEPFKPAVNVSTEIELLLKSLESIFFKSKSGSKLRAAAFTKRIYMALLHTPEKSSIALLKFVEKLTSKYPEVAGLYSTEDRISNGIFLMEEDEPTRSNPDASTLWETVLLEKHYCPSVAKGAKSLLTKSKLSDK</sequence>
<evidence type="ECO:0000256" key="2">
    <source>
        <dbReference type="ARBA" id="ARBA00007797"/>
    </source>
</evidence>
<evidence type="ECO:0000256" key="4">
    <source>
        <dbReference type="ARBA" id="ARBA00023242"/>
    </source>
</evidence>
<dbReference type="InterPro" id="IPR011501">
    <property type="entry name" value="Noc3_N"/>
</dbReference>
<evidence type="ECO:0000259" key="9">
    <source>
        <dbReference type="Pfam" id="PF07540"/>
    </source>
</evidence>
<evidence type="ECO:0000256" key="7">
    <source>
        <dbReference type="SAM" id="MobiDB-lite"/>
    </source>
</evidence>
<comment type="subcellular location">
    <subcellularLocation>
        <location evidence="1 5">Nucleus</location>
        <location evidence="1 5">Nucleolus</location>
    </subcellularLocation>
</comment>
<evidence type="ECO:0000313" key="10">
    <source>
        <dbReference type="EMBL" id="ODV93611.1"/>
    </source>
</evidence>
<evidence type="ECO:0000256" key="3">
    <source>
        <dbReference type="ARBA" id="ARBA00023054"/>
    </source>
</evidence>
<evidence type="ECO:0000259" key="8">
    <source>
        <dbReference type="Pfam" id="PF03914"/>
    </source>
</evidence>
<organism evidence="10 11">
    <name type="scientific">Pachysolen tannophilus NRRL Y-2460</name>
    <dbReference type="NCBI Taxonomy" id="669874"/>
    <lineage>
        <taxon>Eukaryota</taxon>
        <taxon>Fungi</taxon>
        <taxon>Dikarya</taxon>
        <taxon>Ascomycota</taxon>
        <taxon>Saccharomycotina</taxon>
        <taxon>Pichiomycetes</taxon>
        <taxon>Pachysolenaceae</taxon>
        <taxon>Pachysolen</taxon>
    </lineage>
</organism>
<dbReference type="STRING" id="669874.A0A1E4TPE0"/>
<dbReference type="PIRSF" id="PIRSF028977">
    <property type="entry name" value="Nucleolar_complex_p3"/>
    <property type="match status" value="1"/>
</dbReference>
<dbReference type="GO" id="GO:0006267">
    <property type="term" value="P:pre-replicative complex assembly involved in nuclear cell cycle DNA replication"/>
    <property type="evidence" value="ECO:0007669"/>
    <property type="project" value="EnsemblFungi"/>
</dbReference>
<keyword evidence="5" id="KW-0690">Ribosome biogenesis</keyword>
<evidence type="ECO:0000313" key="11">
    <source>
        <dbReference type="Proteomes" id="UP000094236"/>
    </source>
</evidence>
<dbReference type="Pfam" id="PF03914">
    <property type="entry name" value="CBF"/>
    <property type="match status" value="1"/>
</dbReference>
<feature type="domain" description="Nucleolar complex-associated protein 3 N-terminal" evidence="9">
    <location>
        <begin position="107"/>
        <end position="197"/>
    </location>
</feature>
<name>A0A1E4TPE0_PACTA</name>
<feature type="compositionally biased region" description="Acidic residues" evidence="7">
    <location>
        <begin position="78"/>
        <end position="93"/>
    </location>
</feature>
<dbReference type="InterPro" id="IPR016903">
    <property type="entry name" value="Nucleolar_cplx-assoc_3"/>
</dbReference>
<feature type="region of interest" description="Disordered" evidence="7">
    <location>
        <begin position="54"/>
        <end position="93"/>
    </location>
</feature>
<dbReference type="GO" id="GO:0030691">
    <property type="term" value="C:Noc2p-Noc3p complex"/>
    <property type="evidence" value="ECO:0007669"/>
    <property type="project" value="EnsemblFungi"/>
</dbReference>
<proteinExistence type="inferred from homology"/>
<dbReference type="PANTHER" id="PTHR14428:SF5">
    <property type="entry name" value="NUCLEOLAR COMPLEX PROTEIN 3 HOMOLOG"/>
    <property type="match status" value="1"/>
</dbReference>
<dbReference type="GO" id="GO:0006270">
    <property type="term" value="P:DNA replication initiation"/>
    <property type="evidence" value="ECO:0007669"/>
    <property type="project" value="EnsemblFungi"/>
</dbReference>
<reference evidence="11" key="1">
    <citation type="submission" date="2016-05" db="EMBL/GenBank/DDBJ databases">
        <title>Comparative genomics of biotechnologically important yeasts.</title>
        <authorList>
            <consortium name="DOE Joint Genome Institute"/>
            <person name="Riley R."/>
            <person name="Haridas S."/>
            <person name="Wolfe K.H."/>
            <person name="Lopes M.R."/>
            <person name="Hittinger C.T."/>
            <person name="Goker M."/>
            <person name="Salamov A."/>
            <person name="Wisecaver J."/>
            <person name="Long T.M."/>
            <person name="Aerts A.L."/>
            <person name="Barry K."/>
            <person name="Choi C."/>
            <person name="Clum A."/>
            <person name="Coughlan A.Y."/>
            <person name="Deshpande S."/>
            <person name="Douglass A.P."/>
            <person name="Hanson S.J."/>
            <person name="Klenk H.-P."/>
            <person name="Labutti K."/>
            <person name="Lapidus A."/>
            <person name="Lindquist E."/>
            <person name="Lipzen A."/>
            <person name="Meier-Kolthoff J.P."/>
            <person name="Ohm R.A."/>
            <person name="Otillar R.P."/>
            <person name="Pangilinan J."/>
            <person name="Peng Y."/>
            <person name="Rokas A."/>
            <person name="Rosa C.A."/>
            <person name="Scheuner C."/>
            <person name="Sibirny A.A."/>
            <person name="Slot J.C."/>
            <person name="Stielow J.B."/>
            <person name="Sun H."/>
            <person name="Kurtzman C.P."/>
            <person name="Blackwell M."/>
            <person name="Grigoriev I.V."/>
            <person name="Jeffries T.W."/>
        </authorList>
    </citation>
    <scope>NUCLEOTIDE SEQUENCE [LARGE SCALE GENOMIC DNA]</scope>
    <source>
        <strain evidence="11">NRRL Y-2460</strain>
    </source>
</reference>
<dbReference type="GO" id="GO:0005730">
    <property type="term" value="C:nucleolus"/>
    <property type="evidence" value="ECO:0007669"/>
    <property type="project" value="UniProtKB-SubCell"/>
</dbReference>
<dbReference type="GO" id="GO:0006364">
    <property type="term" value="P:rRNA processing"/>
    <property type="evidence" value="ECO:0007669"/>
    <property type="project" value="EnsemblFungi"/>
</dbReference>
<dbReference type="GO" id="GO:0003682">
    <property type="term" value="F:chromatin binding"/>
    <property type="evidence" value="ECO:0007669"/>
    <property type="project" value="EnsemblFungi"/>
</dbReference>
<protein>
    <recommendedName>
        <fullName evidence="5">Nucleolar complex-associated protein 3</fullName>
    </recommendedName>
</protein>
<dbReference type="AlphaFoldDB" id="A0A1E4TPE0"/>
<feature type="coiled-coil region" evidence="6">
    <location>
        <begin position="342"/>
        <end position="376"/>
    </location>
</feature>
<dbReference type="GO" id="GO:0005656">
    <property type="term" value="C:nuclear pre-replicative complex"/>
    <property type="evidence" value="ECO:0007669"/>
    <property type="project" value="EnsemblFungi"/>
</dbReference>
<gene>
    <name evidence="10" type="ORF">PACTADRAFT_45992</name>
</gene>
<evidence type="ECO:0000256" key="5">
    <source>
        <dbReference type="PIRNR" id="PIRNR028977"/>
    </source>
</evidence>
<keyword evidence="4" id="KW-0539">Nucleus</keyword>
<evidence type="ECO:0000256" key="1">
    <source>
        <dbReference type="ARBA" id="ARBA00004604"/>
    </source>
</evidence>
<dbReference type="Proteomes" id="UP000094236">
    <property type="component" value="Unassembled WGS sequence"/>
</dbReference>